<feature type="region of interest" description="Disordered" evidence="1">
    <location>
        <begin position="66"/>
        <end position="101"/>
    </location>
</feature>
<dbReference type="Gene3D" id="3.30.70.2890">
    <property type="entry name" value="XS domain"/>
    <property type="match status" value="2"/>
</dbReference>
<evidence type="ECO:0000259" key="2">
    <source>
        <dbReference type="Pfam" id="PF03468"/>
    </source>
</evidence>
<name>A0AAN9SGS1_PSOTE</name>
<dbReference type="PANTHER" id="PTHR21596">
    <property type="entry name" value="RIBONUCLEASE P SUBUNIT P38"/>
    <property type="match status" value="1"/>
</dbReference>
<dbReference type="PANTHER" id="PTHR21596:SF65">
    <property type="entry name" value="PROTEIN INVOLVED IN DE NOVO 2-RELATED"/>
    <property type="match status" value="1"/>
</dbReference>
<organism evidence="3 4">
    <name type="scientific">Psophocarpus tetragonolobus</name>
    <name type="common">Winged bean</name>
    <name type="synonym">Dolichos tetragonolobus</name>
    <dbReference type="NCBI Taxonomy" id="3891"/>
    <lineage>
        <taxon>Eukaryota</taxon>
        <taxon>Viridiplantae</taxon>
        <taxon>Streptophyta</taxon>
        <taxon>Embryophyta</taxon>
        <taxon>Tracheophyta</taxon>
        <taxon>Spermatophyta</taxon>
        <taxon>Magnoliopsida</taxon>
        <taxon>eudicotyledons</taxon>
        <taxon>Gunneridae</taxon>
        <taxon>Pentapetalae</taxon>
        <taxon>rosids</taxon>
        <taxon>fabids</taxon>
        <taxon>Fabales</taxon>
        <taxon>Fabaceae</taxon>
        <taxon>Papilionoideae</taxon>
        <taxon>50 kb inversion clade</taxon>
        <taxon>NPAAA clade</taxon>
        <taxon>indigoferoid/millettioid clade</taxon>
        <taxon>Phaseoleae</taxon>
        <taxon>Psophocarpus</taxon>
    </lineage>
</organism>
<dbReference type="Proteomes" id="UP001386955">
    <property type="component" value="Unassembled WGS sequence"/>
</dbReference>
<dbReference type="InterPro" id="IPR005380">
    <property type="entry name" value="XS_domain"/>
</dbReference>
<sequence length="425" mass="49162">MTTHRNATLPIHFFKVMKLMFREYESHTTGLQAMGSVLKKRRECEESDTLDENDDKDVEMVQERRRKQKAKQKFLVDSSQTKKNSRFGKCKNEGRKSSSSQDLDGDLDYGCYGMALCFYDIDLKLLVMLPDELLDSEEFRTTDSSSSYTSSVELQQPTLSLLNSLFSSVTTALERAAEEKSLLLNKIRDINELSMQEVDEIINMCVRQDSVSSSDNIQKSPFKSEKQFVWPWTGIVCNIPTYSTEDERCVGESGSKLKDEYQRRENMKWIMGKKDWFANTELKSGIYAWIARAEDYKMNNIIGEQLQKMDVITISQLTEVEARMQDKLLSNLNNTLQNKRKRLKDMETKYDETAWTLWLLVVLQTEDEDMMYMYNAYLHKLITCFLSNPLARDKEVILGTKNGQLHELTKVRVVLGKVVPSQAEG</sequence>
<protein>
    <recommendedName>
        <fullName evidence="2">XS domain-containing protein</fullName>
    </recommendedName>
</protein>
<keyword evidence="4" id="KW-1185">Reference proteome</keyword>
<gene>
    <name evidence="3" type="ORF">VNO78_16398</name>
</gene>
<comment type="caution">
    <text evidence="3">The sequence shown here is derived from an EMBL/GenBank/DDBJ whole genome shotgun (WGS) entry which is preliminary data.</text>
</comment>
<evidence type="ECO:0000313" key="3">
    <source>
        <dbReference type="EMBL" id="KAK7395827.1"/>
    </source>
</evidence>
<dbReference type="InterPro" id="IPR038588">
    <property type="entry name" value="XS_domain_sf"/>
</dbReference>
<dbReference type="Pfam" id="PF03468">
    <property type="entry name" value="XS"/>
    <property type="match status" value="1"/>
</dbReference>
<evidence type="ECO:0000313" key="4">
    <source>
        <dbReference type="Proteomes" id="UP001386955"/>
    </source>
</evidence>
<feature type="domain" description="XS" evidence="2">
    <location>
        <begin position="225"/>
        <end position="263"/>
    </location>
</feature>
<accession>A0AAN9SGS1</accession>
<evidence type="ECO:0000256" key="1">
    <source>
        <dbReference type="SAM" id="MobiDB-lite"/>
    </source>
</evidence>
<dbReference type="InterPro" id="IPR045177">
    <property type="entry name" value="FDM1-5/IDN2"/>
</dbReference>
<dbReference type="GO" id="GO:0080188">
    <property type="term" value="P:gene silencing by siRNA-directed DNA methylation"/>
    <property type="evidence" value="ECO:0007669"/>
    <property type="project" value="InterPro"/>
</dbReference>
<dbReference type="AlphaFoldDB" id="A0AAN9SGS1"/>
<reference evidence="3 4" key="1">
    <citation type="submission" date="2024-01" db="EMBL/GenBank/DDBJ databases">
        <title>The genomes of 5 underutilized Papilionoideae crops provide insights into root nodulation and disease resistanc.</title>
        <authorList>
            <person name="Jiang F."/>
        </authorList>
    </citation>
    <scope>NUCLEOTIDE SEQUENCE [LARGE SCALE GENOMIC DNA]</scope>
    <source>
        <strain evidence="3">DUOXIRENSHENG_FW03</strain>
        <tissue evidence="3">Leaves</tissue>
    </source>
</reference>
<dbReference type="EMBL" id="JAYMYS010000004">
    <property type="protein sequence ID" value="KAK7395827.1"/>
    <property type="molecule type" value="Genomic_DNA"/>
</dbReference>
<proteinExistence type="predicted"/>